<dbReference type="EMBL" id="JTDF01009460">
    <property type="protein sequence ID" value="KAF8564173.1"/>
    <property type="molecule type" value="Genomic_DNA"/>
</dbReference>
<name>A0A8T0D8K4_9TREM</name>
<reference evidence="1 2" key="1">
    <citation type="submission" date="2019-07" db="EMBL/GenBank/DDBJ databases">
        <title>Annotation for the trematode Paragonimus westermani.</title>
        <authorList>
            <person name="Choi Y.-J."/>
        </authorList>
    </citation>
    <scope>NUCLEOTIDE SEQUENCE [LARGE SCALE GENOMIC DNA]</scope>
    <source>
        <strain evidence="1">180907_Pwestermani</strain>
    </source>
</reference>
<keyword evidence="2" id="KW-1185">Reference proteome</keyword>
<proteinExistence type="predicted"/>
<evidence type="ECO:0000313" key="2">
    <source>
        <dbReference type="Proteomes" id="UP000699462"/>
    </source>
</evidence>
<gene>
    <name evidence="1" type="ORF">P879_11861</name>
</gene>
<dbReference type="Proteomes" id="UP000699462">
    <property type="component" value="Unassembled WGS sequence"/>
</dbReference>
<organism evidence="1 2">
    <name type="scientific">Paragonimus westermani</name>
    <dbReference type="NCBI Taxonomy" id="34504"/>
    <lineage>
        <taxon>Eukaryota</taxon>
        <taxon>Metazoa</taxon>
        <taxon>Spiralia</taxon>
        <taxon>Lophotrochozoa</taxon>
        <taxon>Platyhelminthes</taxon>
        <taxon>Trematoda</taxon>
        <taxon>Digenea</taxon>
        <taxon>Plagiorchiida</taxon>
        <taxon>Troglotremata</taxon>
        <taxon>Troglotrematidae</taxon>
        <taxon>Paragonimus</taxon>
    </lineage>
</organism>
<protein>
    <submittedName>
        <fullName evidence="1">Uncharacterized protein</fullName>
    </submittedName>
</protein>
<evidence type="ECO:0000313" key="1">
    <source>
        <dbReference type="EMBL" id="KAF8564173.1"/>
    </source>
</evidence>
<comment type="caution">
    <text evidence="1">The sequence shown here is derived from an EMBL/GenBank/DDBJ whole genome shotgun (WGS) entry which is preliminary data.</text>
</comment>
<sequence>MGDVTKRLQKELMELLVSILRLVFVSRICSSTVGS</sequence>
<accession>A0A8T0D8K4</accession>
<dbReference type="AlphaFoldDB" id="A0A8T0D8K4"/>